<gene>
    <name evidence="3" type="ORF">A1359_21545</name>
</gene>
<dbReference type="RefSeq" id="WP_066978476.1">
    <property type="nucleotide sequence ID" value="NZ_LUUI01000061.1"/>
</dbReference>
<dbReference type="Gene3D" id="3.40.50.150">
    <property type="entry name" value="Vaccinia Virus protein VP39"/>
    <property type="match status" value="1"/>
</dbReference>
<dbReference type="Proteomes" id="UP000078476">
    <property type="component" value="Unassembled WGS sequence"/>
</dbReference>
<evidence type="ECO:0000256" key="1">
    <source>
        <dbReference type="ARBA" id="ARBA00022679"/>
    </source>
</evidence>
<evidence type="ECO:0000313" key="4">
    <source>
        <dbReference type="Proteomes" id="UP000078476"/>
    </source>
</evidence>
<evidence type="ECO:0000313" key="3">
    <source>
        <dbReference type="EMBL" id="OAI19822.1"/>
    </source>
</evidence>
<comment type="caution">
    <text evidence="3">The sequence shown here is derived from an EMBL/GenBank/DDBJ whole genome shotgun (WGS) entry which is preliminary data.</text>
</comment>
<organism evidence="3 4">
    <name type="scientific">Methylomonas lenta</name>
    <dbReference type="NCBI Taxonomy" id="980561"/>
    <lineage>
        <taxon>Bacteria</taxon>
        <taxon>Pseudomonadati</taxon>
        <taxon>Pseudomonadota</taxon>
        <taxon>Gammaproteobacteria</taxon>
        <taxon>Methylococcales</taxon>
        <taxon>Methylococcaceae</taxon>
        <taxon>Methylomonas</taxon>
    </lineage>
</organism>
<dbReference type="OrthoDB" id="9791837at2"/>
<protein>
    <submittedName>
        <fullName evidence="3">Methyltransferase type 12</fullName>
    </submittedName>
</protein>
<dbReference type="InterPro" id="IPR029063">
    <property type="entry name" value="SAM-dependent_MTases_sf"/>
</dbReference>
<keyword evidence="1 3" id="KW-0808">Transferase</keyword>
<dbReference type="EMBL" id="LUUI01000061">
    <property type="protein sequence ID" value="OAI19822.1"/>
    <property type="molecule type" value="Genomic_DNA"/>
</dbReference>
<feature type="domain" description="Methyltransferase" evidence="2">
    <location>
        <begin position="41"/>
        <end position="131"/>
    </location>
</feature>
<reference evidence="3 4" key="1">
    <citation type="submission" date="2016-03" db="EMBL/GenBank/DDBJ databases">
        <authorList>
            <person name="Ploux O."/>
        </authorList>
    </citation>
    <scope>NUCLEOTIDE SEQUENCE [LARGE SCALE GENOMIC DNA]</scope>
    <source>
        <strain evidence="3 4">R-45370</strain>
    </source>
</reference>
<accession>A0A177NPQ1</accession>
<dbReference type="PANTHER" id="PTHR43861">
    <property type="entry name" value="TRANS-ACONITATE 2-METHYLTRANSFERASE-RELATED"/>
    <property type="match status" value="1"/>
</dbReference>
<keyword evidence="4" id="KW-1185">Reference proteome</keyword>
<keyword evidence="3" id="KW-0489">Methyltransferase</keyword>
<dbReference type="GO" id="GO:0032259">
    <property type="term" value="P:methylation"/>
    <property type="evidence" value="ECO:0007669"/>
    <property type="project" value="UniProtKB-KW"/>
</dbReference>
<name>A0A177NPQ1_9GAMM</name>
<dbReference type="GO" id="GO:0008168">
    <property type="term" value="F:methyltransferase activity"/>
    <property type="evidence" value="ECO:0007669"/>
    <property type="project" value="UniProtKB-KW"/>
</dbReference>
<dbReference type="SUPFAM" id="SSF53335">
    <property type="entry name" value="S-adenosyl-L-methionine-dependent methyltransferases"/>
    <property type="match status" value="1"/>
</dbReference>
<dbReference type="InterPro" id="IPR041698">
    <property type="entry name" value="Methyltransf_25"/>
</dbReference>
<evidence type="ECO:0000259" key="2">
    <source>
        <dbReference type="Pfam" id="PF13649"/>
    </source>
</evidence>
<dbReference type="STRING" id="980561.A1359_21545"/>
<proteinExistence type="predicted"/>
<dbReference type="AlphaFoldDB" id="A0A177NPQ1"/>
<sequence>MTDLFKEKAQDWDANDMVRGLSIGIGAAIHANVKLDNSMTVMDFGAGTGLITSQIADQVERVIAVDVSQAMLDKLMAKADLHGQVEALCRNILENPLSDRFDLIVSAMALHHVENTEQLIACFAEHLKPGGKIALADLDAEDGTFHPADIQGVYHHGFNQDAFRSILSEQGFKDIHFVTAHTVNKGDKAYPVFLVVAKRA</sequence>
<dbReference type="PANTHER" id="PTHR43861:SF3">
    <property type="entry name" value="PUTATIVE (AFU_ORTHOLOGUE AFUA_2G14390)-RELATED"/>
    <property type="match status" value="1"/>
</dbReference>
<dbReference type="CDD" id="cd02440">
    <property type="entry name" value="AdoMet_MTases"/>
    <property type="match status" value="1"/>
</dbReference>
<dbReference type="Pfam" id="PF13649">
    <property type="entry name" value="Methyltransf_25"/>
    <property type="match status" value="1"/>
</dbReference>